<evidence type="ECO:0000256" key="3">
    <source>
        <dbReference type="PIRSR" id="PIRSR004848-1"/>
    </source>
</evidence>
<evidence type="ECO:0000313" key="6">
    <source>
        <dbReference type="EMBL" id="SFU94312.1"/>
    </source>
</evidence>
<gene>
    <name evidence="6" type="ORF">SAMN04487955_11660</name>
</gene>
<keyword evidence="7" id="KW-1185">Reference proteome</keyword>
<comment type="function">
    <text evidence="2">Pyridoxal 5'-phosphate (PLP)-binding protein, which is involved in PLP homeostasis.</text>
</comment>
<dbReference type="Pfam" id="PF01168">
    <property type="entry name" value="Ala_racemase_N"/>
    <property type="match status" value="1"/>
</dbReference>
<sequence length="239" mass="26181">MTASSLSRSALSESLGIARRRLAKALAEAGRPDEDAQLLAVSKTKPAAMIRDAWHLEQRDFGENYLQEALAKQAELADLTGIVWHFIGPLQSNKTREVAEHFAWVHSVDREKIARRLSDQRPEALGPLNICLQVNISDEPNKSGVNLAELPTLAEAVLAMPALRLRGLMAIPAPADSFDAQRRPFARLREALEALQERFPEAPLDTLSMGMSGDLEAAVLEGATLVRLGTAIFGERNTR</sequence>
<proteinExistence type="inferred from homology"/>
<comment type="similarity">
    <text evidence="2 4">Belongs to the pyridoxal phosphate-binding protein YggS/PROSC family.</text>
</comment>
<dbReference type="PROSITE" id="PS01211">
    <property type="entry name" value="UPF0001"/>
    <property type="match status" value="1"/>
</dbReference>
<feature type="modified residue" description="N6-(pyridoxal phosphate)lysine" evidence="2 3">
    <location>
        <position position="43"/>
    </location>
</feature>
<evidence type="ECO:0000256" key="4">
    <source>
        <dbReference type="RuleBase" id="RU004514"/>
    </source>
</evidence>
<dbReference type="NCBIfam" id="TIGR00044">
    <property type="entry name" value="YggS family pyridoxal phosphate-dependent enzyme"/>
    <property type="match status" value="1"/>
</dbReference>
<dbReference type="InterPro" id="IPR029066">
    <property type="entry name" value="PLP-binding_barrel"/>
</dbReference>
<dbReference type="AlphaFoldDB" id="A0A1I7KA72"/>
<evidence type="ECO:0000256" key="1">
    <source>
        <dbReference type="ARBA" id="ARBA00022898"/>
    </source>
</evidence>
<dbReference type="RefSeq" id="WP_089797290.1">
    <property type="nucleotide sequence ID" value="NZ_FPBP01000016.1"/>
</dbReference>
<evidence type="ECO:0000256" key="2">
    <source>
        <dbReference type="HAMAP-Rule" id="MF_02087"/>
    </source>
</evidence>
<dbReference type="FunFam" id="3.20.20.10:FF:000018">
    <property type="entry name" value="Pyridoxal phosphate homeostasis protein"/>
    <property type="match status" value="1"/>
</dbReference>
<dbReference type="GO" id="GO:0030170">
    <property type="term" value="F:pyridoxal phosphate binding"/>
    <property type="evidence" value="ECO:0007669"/>
    <property type="project" value="UniProtKB-UniRule"/>
</dbReference>
<dbReference type="InterPro" id="IPR011078">
    <property type="entry name" value="PyrdxlP_homeostasis"/>
</dbReference>
<evidence type="ECO:0000259" key="5">
    <source>
        <dbReference type="Pfam" id="PF01168"/>
    </source>
</evidence>
<dbReference type="EMBL" id="FPBP01000016">
    <property type="protein sequence ID" value="SFU94312.1"/>
    <property type="molecule type" value="Genomic_DNA"/>
</dbReference>
<comment type="cofactor">
    <cofactor evidence="3">
        <name>pyridoxal 5'-phosphate</name>
        <dbReference type="ChEBI" id="CHEBI:597326"/>
    </cofactor>
</comment>
<dbReference type="HAMAP" id="MF_02087">
    <property type="entry name" value="PLP_homeostasis"/>
    <property type="match status" value="1"/>
</dbReference>
<organism evidence="6 7">
    <name type="scientific">Halomonas korlensis</name>
    <dbReference type="NCBI Taxonomy" id="463301"/>
    <lineage>
        <taxon>Bacteria</taxon>
        <taxon>Pseudomonadati</taxon>
        <taxon>Pseudomonadota</taxon>
        <taxon>Gammaproteobacteria</taxon>
        <taxon>Oceanospirillales</taxon>
        <taxon>Halomonadaceae</taxon>
        <taxon>Halomonas</taxon>
    </lineage>
</organism>
<dbReference type="SUPFAM" id="SSF51419">
    <property type="entry name" value="PLP-binding barrel"/>
    <property type="match status" value="1"/>
</dbReference>
<dbReference type="Proteomes" id="UP000198693">
    <property type="component" value="Unassembled WGS sequence"/>
</dbReference>
<keyword evidence="1 2" id="KW-0663">Pyridoxal phosphate</keyword>
<dbReference type="OrthoDB" id="9804072at2"/>
<accession>A0A1I7KA72</accession>
<dbReference type="STRING" id="463301.SAMN04487955_11660"/>
<dbReference type="Gene3D" id="3.20.20.10">
    <property type="entry name" value="Alanine racemase"/>
    <property type="match status" value="1"/>
</dbReference>
<protein>
    <recommendedName>
        <fullName evidence="2">Pyridoxal phosphate homeostasis protein</fullName>
        <shortName evidence="2">PLP homeostasis protein</shortName>
    </recommendedName>
</protein>
<dbReference type="InterPro" id="IPR001608">
    <property type="entry name" value="Ala_racemase_N"/>
</dbReference>
<dbReference type="PANTHER" id="PTHR10146">
    <property type="entry name" value="PROLINE SYNTHETASE CO-TRANSCRIBED BACTERIAL HOMOLOG PROTEIN"/>
    <property type="match status" value="1"/>
</dbReference>
<dbReference type="PIRSF" id="PIRSF004848">
    <property type="entry name" value="YBL036c_PLPDEIII"/>
    <property type="match status" value="1"/>
</dbReference>
<feature type="domain" description="Alanine racemase N-terminal" evidence="5">
    <location>
        <begin position="32"/>
        <end position="236"/>
    </location>
</feature>
<name>A0A1I7KA72_9GAMM</name>
<dbReference type="CDD" id="cd06824">
    <property type="entry name" value="PLPDE_III_Yggs_like"/>
    <property type="match status" value="1"/>
</dbReference>
<dbReference type="PANTHER" id="PTHR10146:SF14">
    <property type="entry name" value="PYRIDOXAL PHOSPHATE HOMEOSTASIS PROTEIN"/>
    <property type="match status" value="1"/>
</dbReference>
<evidence type="ECO:0000313" key="7">
    <source>
        <dbReference type="Proteomes" id="UP000198693"/>
    </source>
</evidence>
<reference evidence="7" key="1">
    <citation type="submission" date="2016-10" db="EMBL/GenBank/DDBJ databases">
        <authorList>
            <person name="Varghese N."/>
            <person name="Submissions S."/>
        </authorList>
    </citation>
    <scope>NUCLEOTIDE SEQUENCE [LARGE SCALE GENOMIC DNA]</scope>
    <source>
        <strain evidence="7">CGMCC 1.6981</strain>
    </source>
</reference>